<dbReference type="EMBL" id="JAGMUX010000002">
    <property type="protein sequence ID" value="KAH7266855.1"/>
    <property type="molecule type" value="Genomic_DNA"/>
</dbReference>
<accession>A0A9P9KR13</accession>
<proteinExistence type="predicted"/>
<protein>
    <submittedName>
        <fullName evidence="1">Uncharacterized protein</fullName>
    </submittedName>
</protein>
<sequence length="57" mass="6703">MLYIKGRPFILLYAHHRALYCVLRPVPHNALSLISHLGRLHTPWLLVPKDVSFFIMH</sequence>
<dbReference type="GeneID" id="70214912"/>
<reference evidence="1" key="1">
    <citation type="journal article" date="2021" name="Nat. Commun.">
        <title>Genetic determinants of endophytism in the Arabidopsis root mycobiome.</title>
        <authorList>
            <person name="Mesny F."/>
            <person name="Miyauchi S."/>
            <person name="Thiergart T."/>
            <person name="Pickel B."/>
            <person name="Atanasova L."/>
            <person name="Karlsson M."/>
            <person name="Huettel B."/>
            <person name="Barry K.W."/>
            <person name="Haridas S."/>
            <person name="Chen C."/>
            <person name="Bauer D."/>
            <person name="Andreopoulos W."/>
            <person name="Pangilinan J."/>
            <person name="LaButti K."/>
            <person name="Riley R."/>
            <person name="Lipzen A."/>
            <person name="Clum A."/>
            <person name="Drula E."/>
            <person name="Henrissat B."/>
            <person name="Kohler A."/>
            <person name="Grigoriev I.V."/>
            <person name="Martin F.M."/>
            <person name="Hacquard S."/>
        </authorList>
    </citation>
    <scope>NUCLEOTIDE SEQUENCE</scope>
    <source>
        <strain evidence="1">MPI-CAGE-AT-0023</strain>
    </source>
</reference>
<dbReference type="RefSeq" id="XP_046054674.1">
    <property type="nucleotide sequence ID" value="XM_046184958.1"/>
</dbReference>
<evidence type="ECO:0000313" key="2">
    <source>
        <dbReference type="Proteomes" id="UP000720189"/>
    </source>
</evidence>
<name>A0A9P9KR13_FUSRE</name>
<evidence type="ECO:0000313" key="1">
    <source>
        <dbReference type="EMBL" id="KAH7266855.1"/>
    </source>
</evidence>
<organism evidence="1 2">
    <name type="scientific">Fusarium redolens</name>
    <dbReference type="NCBI Taxonomy" id="48865"/>
    <lineage>
        <taxon>Eukaryota</taxon>
        <taxon>Fungi</taxon>
        <taxon>Dikarya</taxon>
        <taxon>Ascomycota</taxon>
        <taxon>Pezizomycotina</taxon>
        <taxon>Sordariomycetes</taxon>
        <taxon>Hypocreomycetidae</taxon>
        <taxon>Hypocreales</taxon>
        <taxon>Nectriaceae</taxon>
        <taxon>Fusarium</taxon>
        <taxon>Fusarium redolens species complex</taxon>
    </lineage>
</organism>
<comment type="caution">
    <text evidence="1">The sequence shown here is derived from an EMBL/GenBank/DDBJ whole genome shotgun (WGS) entry which is preliminary data.</text>
</comment>
<dbReference type="AlphaFoldDB" id="A0A9P9KR13"/>
<dbReference type="Proteomes" id="UP000720189">
    <property type="component" value="Unassembled WGS sequence"/>
</dbReference>
<keyword evidence="2" id="KW-1185">Reference proteome</keyword>
<gene>
    <name evidence="1" type="ORF">BKA55DRAFT_154251</name>
</gene>